<dbReference type="OrthoDB" id="6020543at2759"/>
<proteinExistence type="predicted"/>
<dbReference type="EMBL" id="MZNU01000336">
    <property type="protein sequence ID" value="OWP00069.1"/>
    <property type="molecule type" value="Genomic_DNA"/>
</dbReference>
<reference evidence="4 5" key="1">
    <citation type="submission" date="2017-04" db="EMBL/GenBank/DDBJ databases">
        <title>Draft genome sequence of Marssonina coronaria NL1: causal agent of apple blotch.</title>
        <authorList>
            <person name="Cheng Q."/>
        </authorList>
    </citation>
    <scope>NUCLEOTIDE SEQUENCE [LARGE SCALE GENOMIC DNA]</scope>
    <source>
        <strain evidence="4 5">NL1</strain>
    </source>
</reference>
<dbReference type="GO" id="GO:0052689">
    <property type="term" value="F:carboxylic ester hydrolase activity"/>
    <property type="evidence" value="ECO:0007669"/>
    <property type="project" value="UniProtKB-ARBA"/>
</dbReference>
<keyword evidence="1" id="KW-0378">Hydrolase</keyword>
<dbReference type="SMART" id="SM01110">
    <property type="entry name" value="Cutinase"/>
    <property type="match status" value="1"/>
</dbReference>
<dbReference type="PANTHER" id="PTHR33630:SF9">
    <property type="entry name" value="CUTINASE 4"/>
    <property type="match status" value="1"/>
</dbReference>
<dbReference type="InterPro" id="IPR029058">
    <property type="entry name" value="AB_hydrolase_fold"/>
</dbReference>
<protein>
    <submittedName>
        <fullName evidence="4">Cutinase</fullName>
    </submittedName>
</protein>
<sequence>MRSSLLLPLVFSTHAWGVPTLLPPRQALNPAGSASANTTACATGVHMIVARASTEKPGQGIIGAVAAQVQEMVPGSDSEAVDYPATLTDYLKSEASGVSAMTKLIQDYAVRCPGSKMALMGYSQGAQVIGDIMCGTSEANFNSTPPLSAQYSKNIVAIIQMGDPTHVPGQPQDVGNSTRAGIFPRANMAACAGMAPLTRSFCNDDDRFCDSGTSIPVHLAYVQGFGAQARDFVVARVAGNLTAAADRGNVTRRAW</sequence>
<dbReference type="STRING" id="503106.A0A218YW56"/>
<name>A0A218YW56_9HELO</name>
<evidence type="ECO:0000313" key="4">
    <source>
        <dbReference type="EMBL" id="OWP00069.1"/>
    </source>
</evidence>
<keyword evidence="5" id="KW-1185">Reference proteome</keyword>
<dbReference type="SUPFAM" id="SSF53474">
    <property type="entry name" value="alpha/beta-Hydrolases"/>
    <property type="match status" value="1"/>
</dbReference>
<evidence type="ECO:0000256" key="3">
    <source>
        <dbReference type="SAM" id="SignalP"/>
    </source>
</evidence>
<gene>
    <name evidence="4" type="ORF">B2J93_8640</name>
</gene>
<dbReference type="Pfam" id="PF01083">
    <property type="entry name" value="Cutinase"/>
    <property type="match status" value="1"/>
</dbReference>
<dbReference type="InterPro" id="IPR000675">
    <property type="entry name" value="Cutinase/axe"/>
</dbReference>
<dbReference type="Gene3D" id="3.40.50.1820">
    <property type="entry name" value="alpha/beta hydrolase"/>
    <property type="match status" value="1"/>
</dbReference>
<organism evidence="4 5">
    <name type="scientific">Diplocarpon coronariae</name>
    <dbReference type="NCBI Taxonomy" id="2795749"/>
    <lineage>
        <taxon>Eukaryota</taxon>
        <taxon>Fungi</taxon>
        <taxon>Dikarya</taxon>
        <taxon>Ascomycota</taxon>
        <taxon>Pezizomycotina</taxon>
        <taxon>Leotiomycetes</taxon>
        <taxon>Helotiales</taxon>
        <taxon>Drepanopezizaceae</taxon>
        <taxon>Diplocarpon</taxon>
    </lineage>
</organism>
<keyword evidence="2" id="KW-1015">Disulfide bond</keyword>
<accession>A0A218YW56</accession>
<evidence type="ECO:0000313" key="5">
    <source>
        <dbReference type="Proteomes" id="UP000242519"/>
    </source>
</evidence>
<dbReference type="PANTHER" id="PTHR33630">
    <property type="entry name" value="CUTINASE RV1984C-RELATED-RELATED"/>
    <property type="match status" value="1"/>
</dbReference>
<evidence type="ECO:0000256" key="2">
    <source>
        <dbReference type="ARBA" id="ARBA00023157"/>
    </source>
</evidence>
<comment type="caution">
    <text evidence="4">The sequence shown here is derived from an EMBL/GenBank/DDBJ whole genome shotgun (WGS) entry which is preliminary data.</text>
</comment>
<keyword evidence="3" id="KW-0732">Signal</keyword>
<dbReference type="AlphaFoldDB" id="A0A218YW56"/>
<dbReference type="InParanoid" id="A0A218YW56"/>
<feature type="signal peptide" evidence="3">
    <location>
        <begin position="1"/>
        <end position="17"/>
    </location>
</feature>
<feature type="chain" id="PRO_5012307306" evidence="3">
    <location>
        <begin position="18"/>
        <end position="255"/>
    </location>
</feature>
<evidence type="ECO:0000256" key="1">
    <source>
        <dbReference type="ARBA" id="ARBA00022801"/>
    </source>
</evidence>
<dbReference type="Proteomes" id="UP000242519">
    <property type="component" value="Unassembled WGS sequence"/>
</dbReference>